<reference evidence="2" key="8">
    <citation type="journal article" date="2005" name="Science">
        <title>Antisense Transcription in the Mammalian Transcriptome.</title>
        <authorList>
            <consortium name="RIKEN Genome Exploration Research Group and Genome Science Group (Genome Network Project Core Group) and the FANTOM Consortium"/>
        </authorList>
    </citation>
    <scope>NUCLEOTIDE SEQUENCE</scope>
    <source>
        <strain evidence="2">C57BL/6J</strain>
        <tissue evidence="2">Olfactory brain</tissue>
    </source>
</reference>
<dbReference type="EMBL" id="AK032315">
    <property type="protein sequence ID" value="BAC27808.1"/>
    <property type="molecule type" value="mRNA"/>
</dbReference>
<gene>
    <name evidence="3" type="primary">Pcdh11x</name>
</gene>
<feature type="compositionally biased region" description="Polar residues" evidence="1">
    <location>
        <begin position="31"/>
        <end position="59"/>
    </location>
</feature>
<dbReference type="OrthoDB" id="6252479at2759"/>
<reference evidence="2" key="3">
    <citation type="journal article" date="2000" name="Genome Res.">
        <title>RIKEN integrated sequence analysis (RISA) system--384-format sequencing pipeline with 384 multicapillary sequencer.</title>
        <authorList>
            <person name="Shibata K."/>
            <person name="Itoh M."/>
            <person name="Aizawa K."/>
            <person name="Nagaoka S."/>
            <person name="Sasaki N."/>
            <person name="Carninci P."/>
            <person name="Konno H."/>
            <person name="Akiyama J."/>
            <person name="Nishi K."/>
            <person name="Kitsunai T."/>
            <person name="Tashiro H."/>
            <person name="Itoh M."/>
            <person name="Sumi N."/>
            <person name="Ishii Y."/>
            <person name="Nakamura S."/>
            <person name="Hazama M."/>
            <person name="Nishine T."/>
            <person name="Harada A."/>
            <person name="Yamamoto R."/>
            <person name="Matsumoto H."/>
            <person name="Sakaguchi S."/>
            <person name="Ikegami T."/>
            <person name="Kashiwagi K."/>
            <person name="Fujiwake S."/>
            <person name="Inoue K."/>
            <person name="Togawa Y."/>
            <person name="Izawa M."/>
            <person name="Ohara E."/>
            <person name="Watahiki M."/>
            <person name="Yoneda Y."/>
            <person name="Ishikawa T."/>
            <person name="Ozawa K."/>
            <person name="Tanaka T."/>
            <person name="Matsuura S."/>
            <person name="Kawai J."/>
            <person name="Okazaki Y."/>
            <person name="Muramatsu M."/>
            <person name="Inoue Y."/>
            <person name="Kira A."/>
            <person name="Hayashizaki Y."/>
        </authorList>
    </citation>
    <scope>NUCLEOTIDE SEQUENCE</scope>
    <source>
        <strain evidence="2">C57BL/6J</strain>
        <tissue evidence="2">Olfactory brain</tissue>
    </source>
</reference>
<reference evidence="2" key="5">
    <citation type="submission" date="2001-07" db="EMBL/GenBank/DDBJ databases">
        <authorList>
            <person name="Adachi J."/>
            <person name="Aizawa K."/>
            <person name="Akimura T."/>
            <person name="Arakawa T."/>
            <person name="Bono H."/>
            <person name="Carninci P."/>
            <person name="Fukuda S."/>
            <person name="Furuno M."/>
            <person name="Hanagaki T."/>
            <person name="Hara A."/>
            <person name="Hashizume W."/>
            <person name="Hayashida K."/>
            <person name="Hayatsu N."/>
            <person name="Hiramoto K."/>
            <person name="Hiraoka T."/>
            <person name="Hirozane T."/>
            <person name="Hori F."/>
            <person name="Imotani K."/>
            <person name="Ishii Y."/>
            <person name="Itoh M."/>
            <person name="Kagawa I."/>
            <person name="Kasukawa T."/>
            <person name="Katoh H."/>
            <person name="Kawai J."/>
            <person name="Kojima Y."/>
            <person name="Kondo S."/>
            <person name="Konno H."/>
            <person name="Kouda M."/>
            <person name="Koya S."/>
            <person name="Kurihara C."/>
            <person name="Matsuyama T."/>
            <person name="Miyazaki A."/>
            <person name="Murata M."/>
            <person name="Nakamura M."/>
            <person name="Nishi K."/>
            <person name="Nomura K."/>
            <person name="Numazaki R."/>
            <person name="Ohno M."/>
            <person name="Ohsato N."/>
            <person name="Okazaki Y."/>
            <person name="Saito R."/>
            <person name="Saitoh H."/>
            <person name="Sakai C."/>
            <person name="Sakai K."/>
            <person name="Sakazume N."/>
            <person name="Sano H."/>
            <person name="Sasaki D."/>
            <person name="Shibata K."/>
            <person name="Shinagawa A."/>
            <person name="Shiraki T."/>
            <person name="Sogabe Y."/>
            <person name="Tagami M."/>
            <person name="Tagawa A."/>
            <person name="Takahashi F."/>
            <person name="Takaku-Akahira S."/>
            <person name="Takeda Y."/>
            <person name="Tanaka T."/>
            <person name="Tomaru A."/>
            <person name="Toya T."/>
            <person name="Yasunishi A."/>
            <person name="Muramatsu M."/>
            <person name="Hayashizaki Y."/>
        </authorList>
    </citation>
    <scope>NUCLEOTIDE SEQUENCE</scope>
    <source>
        <strain evidence="2">C57BL/6J</strain>
        <tissue evidence="2">Olfactory brain</tissue>
    </source>
</reference>
<accession>Q8CCQ2</accession>
<reference evidence="2" key="1">
    <citation type="journal article" date="1999" name="Methods Enzymol.">
        <title>High-efficiency full-length cDNA cloning.</title>
        <authorList>
            <person name="Carninci P."/>
            <person name="Hayashizaki Y."/>
        </authorList>
    </citation>
    <scope>NUCLEOTIDE SEQUENCE</scope>
    <source>
        <strain evidence="2">C57BL/6J</strain>
        <tissue evidence="2">Olfactory brain</tissue>
    </source>
</reference>
<dbReference type="MGI" id="MGI:2442849">
    <property type="gene designation" value="Pcdh11x"/>
</dbReference>
<dbReference type="AGR" id="MGI:2442849"/>
<reference evidence="2" key="4">
    <citation type="journal article" date="2001" name="Nature">
        <title>Functional annotation of a full-length mouse cDNA collection.</title>
        <authorList>
            <consortium name="The RIKEN Genome Exploration Research Group Phase II Team and the FANTOM Consortium"/>
        </authorList>
    </citation>
    <scope>NUCLEOTIDE SEQUENCE</scope>
    <source>
        <strain evidence="2">C57BL/6J</strain>
        <tissue evidence="2">Olfactory brain</tissue>
    </source>
</reference>
<reference evidence="2" key="7">
    <citation type="journal article" date="2005" name="Science">
        <title>The Transcriptional Landscape of the Mammalian Genome.</title>
        <authorList>
            <consortium name="The FANTOM Consortium"/>
            <consortium name="Riken Genome Exploration Research Group and Genome Science Group (Genome Network Project Core Group)"/>
        </authorList>
    </citation>
    <scope>NUCLEOTIDE SEQUENCE</scope>
    <source>
        <strain evidence="2">C57BL/6J</strain>
        <tissue evidence="2">Olfactory brain</tissue>
    </source>
</reference>
<dbReference type="AlphaFoldDB" id="Q8CCQ2"/>
<feature type="region of interest" description="Disordered" evidence="1">
    <location>
        <begin position="1"/>
        <end position="59"/>
    </location>
</feature>
<evidence type="ECO:0000313" key="2">
    <source>
        <dbReference type="EMBL" id="BAC27808.1"/>
    </source>
</evidence>
<name>Q8CCQ2_MOUSE</name>
<organism evidence="2">
    <name type="scientific">Mus musculus</name>
    <name type="common">Mouse</name>
    <dbReference type="NCBI Taxonomy" id="10090"/>
    <lineage>
        <taxon>Eukaryota</taxon>
        <taxon>Metazoa</taxon>
        <taxon>Chordata</taxon>
        <taxon>Craniata</taxon>
        <taxon>Vertebrata</taxon>
        <taxon>Euteleostomi</taxon>
        <taxon>Mammalia</taxon>
        <taxon>Eutheria</taxon>
        <taxon>Euarchontoglires</taxon>
        <taxon>Glires</taxon>
        <taxon>Rodentia</taxon>
        <taxon>Myomorpha</taxon>
        <taxon>Muroidea</taxon>
        <taxon>Muridae</taxon>
        <taxon>Murinae</taxon>
        <taxon>Mus</taxon>
        <taxon>Mus</taxon>
    </lineage>
</organism>
<evidence type="ECO:0000256" key="1">
    <source>
        <dbReference type="SAM" id="MobiDB-lite"/>
    </source>
</evidence>
<reference evidence="2" key="6">
    <citation type="journal article" date="2002" name="Nature">
        <title>Analysis of the mouse transcriptome based on functional annotation of 60,770 full-length cDNAs.</title>
        <authorList>
            <consortium name="The FANTOM Consortium and the RIKEN Genome Exploration Research Group Phase I and II Team"/>
        </authorList>
    </citation>
    <scope>NUCLEOTIDE SEQUENCE</scope>
    <source>
        <strain evidence="2">C57BL/6J</strain>
        <tissue evidence="2">Olfactory brain</tissue>
    </source>
</reference>
<reference evidence="2" key="2">
    <citation type="journal article" date="2000" name="Genome Res.">
        <title>Normalization and subtraction of cap-trapper-selected cDNAs to prepare full-length cDNA libraries for rapid discovery of new genes.</title>
        <authorList>
            <person name="Carninci P."/>
            <person name="Shibata Y."/>
            <person name="Hayatsu N."/>
            <person name="Sugahara Y."/>
            <person name="Shibata K."/>
            <person name="Itoh M."/>
            <person name="Konno H."/>
            <person name="Okazaki Y."/>
            <person name="Muramatsu M."/>
            <person name="Hayashizaki Y."/>
        </authorList>
    </citation>
    <scope>NUCLEOTIDE SEQUENCE</scope>
    <source>
        <strain evidence="2">C57BL/6J</strain>
        <tissue evidence="2">Olfactory brain</tissue>
    </source>
</reference>
<sequence>GSRRTVRAGVAVSQSSQQRPAQQSGKLGYQSARSLSGRSYSGDTGSPASPGRPTSLTNSLQDKQLLCGLRAVAVDPATAIAVSVERAEAFFSPFSFPSSYYSKRSLNSR</sequence>
<proteinExistence type="evidence at transcript level"/>
<feature type="compositionally biased region" description="Low complexity" evidence="1">
    <location>
        <begin position="13"/>
        <end position="24"/>
    </location>
</feature>
<feature type="non-terminal residue" evidence="2">
    <location>
        <position position="1"/>
    </location>
</feature>
<evidence type="ECO:0000313" key="3">
    <source>
        <dbReference type="MGI" id="MGI:2442849"/>
    </source>
</evidence>
<protein>
    <submittedName>
        <fullName evidence="2">Uncharacterized protein</fullName>
    </submittedName>
</protein>